<gene>
    <name evidence="10" type="ORF">SAMN02745176_00505</name>
</gene>
<dbReference type="InterPro" id="IPR049577">
    <property type="entry name" value="GMPP_N"/>
</dbReference>
<dbReference type="InterPro" id="IPR054566">
    <property type="entry name" value="ManC/GMP-like_b-helix"/>
</dbReference>
<dbReference type="GO" id="GO:0009298">
    <property type="term" value="P:GDP-mannose biosynthetic process"/>
    <property type="evidence" value="ECO:0007669"/>
    <property type="project" value="TreeGrafter"/>
</dbReference>
<sequence length="358" mass="41570">MNYALIMCGGSGSRFWPKSRKAYPKQFLKPLGPHTMIQSTFSRISNLIPVENIYVVTNNNYVDIIRQQLPDLIEDNIILEPMQKETATCIGYSAVKLLKKDPEAVMIVLPSDHHIEDEKEFISTLQQALLIAENNKALITIGVKPTRPETAYGYIQVGKKIDGHWPIDTHKVKRFTEKPNKEKAIEFIKDGRYLWNSGIFIWKASYLLKQYKKHLPDMYESMKRIRDGLGTDEEESIIEGEYRKIEGISIDYGVLEKSKDVYVIKCNFKWDDIGNWTAMERYMEKDEWGNQVKGKFIHMDSRDCIICGENRLIAAIGVNDLIVVDTEDVLLLCRRERDQDIKELLNRLSEHVEFKEFI</sequence>
<evidence type="ECO:0000256" key="6">
    <source>
        <dbReference type="ARBA" id="ARBA00023134"/>
    </source>
</evidence>
<dbReference type="Pfam" id="PF00483">
    <property type="entry name" value="NTP_transferase"/>
    <property type="match status" value="1"/>
</dbReference>
<evidence type="ECO:0000256" key="1">
    <source>
        <dbReference type="ARBA" id="ARBA00006115"/>
    </source>
</evidence>
<evidence type="ECO:0000256" key="5">
    <source>
        <dbReference type="ARBA" id="ARBA00022741"/>
    </source>
</evidence>
<dbReference type="PANTHER" id="PTHR46390">
    <property type="entry name" value="MANNOSE-1-PHOSPHATE GUANYLYLTRANSFERASE"/>
    <property type="match status" value="1"/>
</dbReference>
<dbReference type="FunFam" id="3.90.550.10:FF:000046">
    <property type="entry name" value="Mannose-1-phosphate guanylyltransferase (GDP)"/>
    <property type="match status" value="1"/>
</dbReference>
<dbReference type="Gene3D" id="3.90.550.10">
    <property type="entry name" value="Spore Coat Polysaccharide Biosynthesis Protein SpsA, Chain A"/>
    <property type="match status" value="1"/>
</dbReference>
<keyword evidence="5" id="KW-0547">Nucleotide-binding</keyword>
<keyword evidence="3 10" id="KW-0808">Transferase</keyword>
<proteinExistence type="inferred from homology"/>
<evidence type="ECO:0000313" key="11">
    <source>
        <dbReference type="Proteomes" id="UP000184442"/>
    </source>
</evidence>
<evidence type="ECO:0000259" key="8">
    <source>
        <dbReference type="Pfam" id="PF00483"/>
    </source>
</evidence>
<dbReference type="GO" id="GO:0005525">
    <property type="term" value="F:GTP binding"/>
    <property type="evidence" value="ECO:0007669"/>
    <property type="project" value="UniProtKB-KW"/>
</dbReference>
<keyword evidence="4 10" id="KW-0548">Nucleotidyltransferase</keyword>
<dbReference type="PANTHER" id="PTHR46390:SF1">
    <property type="entry name" value="MANNOSE-1-PHOSPHATE GUANYLYLTRANSFERASE"/>
    <property type="match status" value="1"/>
</dbReference>
<name>A0A1M6BRY4_9FIRM</name>
<evidence type="ECO:0000259" key="9">
    <source>
        <dbReference type="Pfam" id="PF22640"/>
    </source>
</evidence>
<evidence type="ECO:0000256" key="4">
    <source>
        <dbReference type="ARBA" id="ARBA00022695"/>
    </source>
</evidence>
<feature type="domain" description="MannoseP isomerase/GMP-like beta-helix" evidence="9">
    <location>
        <begin position="294"/>
        <end position="348"/>
    </location>
</feature>
<dbReference type="Proteomes" id="UP000184442">
    <property type="component" value="Unassembled WGS sequence"/>
</dbReference>
<dbReference type="EMBL" id="FQZS01000004">
    <property type="protein sequence ID" value="SHI51451.1"/>
    <property type="molecule type" value="Genomic_DNA"/>
</dbReference>
<dbReference type="EC" id="2.7.7.13" evidence="2"/>
<dbReference type="GO" id="GO:0004475">
    <property type="term" value="F:mannose-1-phosphate guanylyltransferase (GTP) activity"/>
    <property type="evidence" value="ECO:0007669"/>
    <property type="project" value="UniProtKB-EC"/>
</dbReference>
<dbReference type="CDD" id="cd02509">
    <property type="entry name" value="GDP-M1P_Guanylyltransferase"/>
    <property type="match status" value="1"/>
</dbReference>
<evidence type="ECO:0000256" key="3">
    <source>
        <dbReference type="ARBA" id="ARBA00022679"/>
    </source>
</evidence>
<dbReference type="Pfam" id="PF22640">
    <property type="entry name" value="ManC_GMP_beta-helix"/>
    <property type="match status" value="1"/>
</dbReference>
<dbReference type="InterPro" id="IPR051161">
    <property type="entry name" value="Mannose-6P_isomerase_type2"/>
</dbReference>
<dbReference type="SUPFAM" id="SSF53448">
    <property type="entry name" value="Nucleotide-diphospho-sugar transferases"/>
    <property type="match status" value="1"/>
</dbReference>
<accession>A0A1M6BRY4</accession>
<feature type="domain" description="Nucleotidyl transferase" evidence="8">
    <location>
        <begin position="4"/>
        <end position="286"/>
    </location>
</feature>
<evidence type="ECO:0000256" key="7">
    <source>
        <dbReference type="ARBA" id="ARBA00047343"/>
    </source>
</evidence>
<dbReference type="InterPro" id="IPR029044">
    <property type="entry name" value="Nucleotide-diphossugar_trans"/>
</dbReference>
<evidence type="ECO:0000313" key="10">
    <source>
        <dbReference type="EMBL" id="SHI51451.1"/>
    </source>
</evidence>
<comment type="similarity">
    <text evidence="1">Belongs to the mannose-6-phosphate isomerase type 2 family.</text>
</comment>
<evidence type="ECO:0000256" key="2">
    <source>
        <dbReference type="ARBA" id="ARBA00012387"/>
    </source>
</evidence>
<dbReference type="OrthoDB" id="9806359at2"/>
<dbReference type="SUPFAM" id="SSF159283">
    <property type="entry name" value="Guanosine diphospho-D-mannose pyrophosphorylase/mannose-6-phosphate isomerase linker domain"/>
    <property type="match status" value="1"/>
</dbReference>
<reference evidence="10 11" key="1">
    <citation type="submission" date="2016-11" db="EMBL/GenBank/DDBJ databases">
        <authorList>
            <person name="Jaros S."/>
            <person name="Januszkiewicz K."/>
            <person name="Wedrychowicz H."/>
        </authorList>
    </citation>
    <scope>NUCLEOTIDE SEQUENCE [LARGE SCALE GENOMIC DNA]</scope>
    <source>
        <strain evidence="10 11">DSM 19022</strain>
    </source>
</reference>
<dbReference type="STRING" id="1122184.SAMN02745176_00505"/>
<dbReference type="RefSeq" id="WP_073024192.1">
    <property type="nucleotide sequence ID" value="NZ_FQZS01000004.1"/>
</dbReference>
<protein>
    <recommendedName>
        <fullName evidence="2">mannose-1-phosphate guanylyltransferase</fullName>
        <ecNumber evidence="2">2.7.7.13</ecNumber>
    </recommendedName>
</protein>
<dbReference type="AlphaFoldDB" id="A0A1M6BRY4"/>
<organism evidence="10 11">
    <name type="scientific">Lutispora thermophila DSM 19022</name>
    <dbReference type="NCBI Taxonomy" id="1122184"/>
    <lineage>
        <taxon>Bacteria</taxon>
        <taxon>Bacillati</taxon>
        <taxon>Bacillota</taxon>
        <taxon>Clostridia</taxon>
        <taxon>Lutisporales</taxon>
        <taxon>Lutisporaceae</taxon>
        <taxon>Lutispora</taxon>
    </lineage>
</organism>
<keyword evidence="11" id="KW-1185">Reference proteome</keyword>
<comment type="catalytic activity">
    <reaction evidence="7">
        <text>alpha-D-mannose 1-phosphate + GTP + H(+) = GDP-alpha-D-mannose + diphosphate</text>
        <dbReference type="Rhea" id="RHEA:15229"/>
        <dbReference type="ChEBI" id="CHEBI:15378"/>
        <dbReference type="ChEBI" id="CHEBI:33019"/>
        <dbReference type="ChEBI" id="CHEBI:37565"/>
        <dbReference type="ChEBI" id="CHEBI:57527"/>
        <dbReference type="ChEBI" id="CHEBI:58409"/>
        <dbReference type="EC" id="2.7.7.13"/>
    </reaction>
</comment>
<keyword evidence="6" id="KW-0342">GTP-binding</keyword>
<dbReference type="InterPro" id="IPR005835">
    <property type="entry name" value="NTP_transferase_dom"/>
</dbReference>